<feature type="chain" id="PRO_5015195984" evidence="1">
    <location>
        <begin position="38"/>
        <end position="250"/>
    </location>
</feature>
<accession>A0A2P8F8T6</accession>
<dbReference type="Pfam" id="PF11306">
    <property type="entry name" value="DUF3108"/>
    <property type="match status" value="1"/>
</dbReference>
<name>A0A2P8F8T6_9RHOB</name>
<dbReference type="RefSeq" id="WP_106609469.1">
    <property type="nucleotide sequence ID" value="NZ_PYGJ01000012.1"/>
</dbReference>
<feature type="signal peptide" evidence="1">
    <location>
        <begin position="1"/>
        <end position="37"/>
    </location>
</feature>
<organism evidence="2 3">
    <name type="scientific">Shimia abyssi</name>
    <dbReference type="NCBI Taxonomy" id="1662395"/>
    <lineage>
        <taxon>Bacteria</taxon>
        <taxon>Pseudomonadati</taxon>
        <taxon>Pseudomonadota</taxon>
        <taxon>Alphaproteobacteria</taxon>
        <taxon>Rhodobacterales</taxon>
        <taxon>Roseobacteraceae</taxon>
    </lineage>
</organism>
<keyword evidence="1" id="KW-0732">Signal</keyword>
<reference evidence="2 3" key="1">
    <citation type="submission" date="2018-03" db="EMBL/GenBank/DDBJ databases">
        <title>Genomic Encyclopedia of Archaeal and Bacterial Type Strains, Phase II (KMG-II): from individual species to whole genera.</title>
        <authorList>
            <person name="Goeker M."/>
        </authorList>
    </citation>
    <scope>NUCLEOTIDE SEQUENCE [LARGE SCALE GENOMIC DNA]</scope>
    <source>
        <strain evidence="2 3">DSM 100673</strain>
    </source>
</reference>
<dbReference type="EMBL" id="PYGJ01000012">
    <property type="protein sequence ID" value="PSL18140.1"/>
    <property type="molecule type" value="Genomic_DNA"/>
</dbReference>
<proteinExistence type="predicted"/>
<sequence length="250" mass="27411">MPRPRPLCPAHSAAFGRLLTRSLPCAAALLTASTAVAETQIWSVRGLGIKVGELRIDASEDANRYRGTGAFNTTGLAGILRRIRFSVSSHGRITENAFTPLSYVGFIDTGKRVSETELQFDDGRPLKTKGTDAPAVAISDAAKQGAQDPMTVMWRILRDQDQTTVCAIDQTQFDGTRLVRITLMDQTREADTLTCAGTYERIGGYSNEELSELKASPLIVTYRLGDDDIWRAEHLRVTTRHGAATLKRLD</sequence>
<keyword evidence="3" id="KW-1185">Reference proteome</keyword>
<evidence type="ECO:0000313" key="2">
    <source>
        <dbReference type="EMBL" id="PSL18140.1"/>
    </source>
</evidence>
<evidence type="ECO:0000313" key="3">
    <source>
        <dbReference type="Proteomes" id="UP000240418"/>
    </source>
</evidence>
<dbReference type="AlphaFoldDB" id="A0A2P8F8T6"/>
<comment type="caution">
    <text evidence="2">The sequence shown here is derived from an EMBL/GenBank/DDBJ whole genome shotgun (WGS) entry which is preliminary data.</text>
</comment>
<protein>
    <submittedName>
        <fullName evidence="2">Uncharacterized protein DUF3108</fullName>
    </submittedName>
</protein>
<dbReference type="InterPro" id="IPR021457">
    <property type="entry name" value="DUF3108"/>
</dbReference>
<evidence type="ECO:0000256" key="1">
    <source>
        <dbReference type="SAM" id="SignalP"/>
    </source>
</evidence>
<gene>
    <name evidence="2" type="ORF">CLV88_11264</name>
</gene>
<dbReference type="OrthoDB" id="7844015at2"/>
<dbReference type="Proteomes" id="UP000240418">
    <property type="component" value="Unassembled WGS sequence"/>
</dbReference>